<keyword evidence="2" id="KW-0472">Membrane</keyword>
<evidence type="ECO:0000256" key="2">
    <source>
        <dbReference type="SAM" id="Phobius"/>
    </source>
</evidence>
<evidence type="ECO:0000313" key="5">
    <source>
        <dbReference type="Proteomes" id="UP000799750"/>
    </source>
</evidence>
<protein>
    <recommendedName>
        <fullName evidence="6">Mid2 domain-containing protein</fullName>
    </recommendedName>
</protein>
<organism evidence="4 5">
    <name type="scientific">Lophium mytilinum</name>
    <dbReference type="NCBI Taxonomy" id="390894"/>
    <lineage>
        <taxon>Eukaryota</taxon>
        <taxon>Fungi</taxon>
        <taxon>Dikarya</taxon>
        <taxon>Ascomycota</taxon>
        <taxon>Pezizomycotina</taxon>
        <taxon>Dothideomycetes</taxon>
        <taxon>Pleosporomycetidae</taxon>
        <taxon>Mytilinidiales</taxon>
        <taxon>Mytilinidiaceae</taxon>
        <taxon>Lophium</taxon>
    </lineage>
</organism>
<dbReference type="OrthoDB" id="5390143at2759"/>
<name>A0A6A6QQK7_9PEZI</name>
<proteinExistence type="predicted"/>
<dbReference type="EMBL" id="MU004190">
    <property type="protein sequence ID" value="KAF2494768.1"/>
    <property type="molecule type" value="Genomic_DNA"/>
</dbReference>
<feature type="transmembrane region" description="Helical" evidence="2">
    <location>
        <begin position="192"/>
        <end position="212"/>
    </location>
</feature>
<keyword evidence="2" id="KW-1133">Transmembrane helix</keyword>
<dbReference type="Proteomes" id="UP000799750">
    <property type="component" value="Unassembled WGS sequence"/>
</dbReference>
<feature type="chain" id="PRO_5025440686" description="Mid2 domain-containing protein" evidence="3">
    <location>
        <begin position="23"/>
        <end position="273"/>
    </location>
</feature>
<evidence type="ECO:0000256" key="1">
    <source>
        <dbReference type="SAM" id="MobiDB-lite"/>
    </source>
</evidence>
<keyword evidence="2" id="KW-0812">Transmembrane</keyword>
<evidence type="ECO:0000256" key="3">
    <source>
        <dbReference type="SAM" id="SignalP"/>
    </source>
</evidence>
<feature type="region of interest" description="Disordered" evidence="1">
    <location>
        <begin position="147"/>
        <end position="168"/>
    </location>
</feature>
<keyword evidence="5" id="KW-1185">Reference proteome</keyword>
<evidence type="ECO:0000313" key="4">
    <source>
        <dbReference type="EMBL" id="KAF2494768.1"/>
    </source>
</evidence>
<dbReference type="AlphaFoldDB" id="A0A6A6QQK7"/>
<sequence>MFGRVKAVPILVPLFFAIAISAESNFWLFPGRAGDSNDYSLDPIFPLSSTQRLQWNTDFDTYNLTLWQQSSPGGAATSGAIIYAKSSSDSEVGGFEWNVQTYSLKLEDSPVFFIWVLDPEGNSFTSHYFNITAKGVSSSITASATSTATSTSASTSDASARSVTATQSVPVQTLSAPTQSPQPQNNNSAFKVGLGVGLGLGIPLVLLLGVYLGMKAMKTRRTLGQPTDLPIYVGSDPPKYPLEEFSQAPSGELLHTEPVELPGHGYYSPRELL</sequence>
<feature type="compositionally biased region" description="Low complexity" evidence="1">
    <location>
        <begin position="147"/>
        <end position="166"/>
    </location>
</feature>
<evidence type="ECO:0008006" key="6">
    <source>
        <dbReference type="Google" id="ProtNLM"/>
    </source>
</evidence>
<reference evidence="4" key="1">
    <citation type="journal article" date="2020" name="Stud. Mycol.">
        <title>101 Dothideomycetes genomes: a test case for predicting lifestyles and emergence of pathogens.</title>
        <authorList>
            <person name="Haridas S."/>
            <person name="Albert R."/>
            <person name="Binder M."/>
            <person name="Bloem J."/>
            <person name="Labutti K."/>
            <person name="Salamov A."/>
            <person name="Andreopoulos B."/>
            <person name="Baker S."/>
            <person name="Barry K."/>
            <person name="Bills G."/>
            <person name="Bluhm B."/>
            <person name="Cannon C."/>
            <person name="Castanera R."/>
            <person name="Culley D."/>
            <person name="Daum C."/>
            <person name="Ezra D."/>
            <person name="Gonzalez J."/>
            <person name="Henrissat B."/>
            <person name="Kuo A."/>
            <person name="Liang C."/>
            <person name="Lipzen A."/>
            <person name="Lutzoni F."/>
            <person name="Magnuson J."/>
            <person name="Mondo S."/>
            <person name="Nolan M."/>
            <person name="Ohm R."/>
            <person name="Pangilinan J."/>
            <person name="Park H.-J."/>
            <person name="Ramirez L."/>
            <person name="Alfaro M."/>
            <person name="Sun H."/>
            <person name="Tritt A."/>
            <person name="Yoshinaga Y."/>
            <person name="Zwiers L.-H."/>
            <person name="Turgeon B."/>
            <person name="Goodwin S."/>
            <person name="Spatafora J."/>
            <person name="Crous P."/>
            <person name="Grigoriev I."/>
        </authorList>
    </citation>
    <scope>NUCLEOTIDE SEQUENCE</scope>
    <source>
        <strain evidence="4">CBS 269.34</strain>
    </source>
</reference>
<feature type="signal peptide" evidence="3">
    <location>
        <begin position="1"/>
        <end position="22"/>
    </location>
</feature>
<accession>A0A6A6QQK7</accession>
<gene>
    <name evidence="4" type="ORF">BU16DRAFT_527754</name>
</gene>
<keyword evidence="3" id="KW-0732">Signal</keyword>